<reference evidence="12 13" key="1">
    <citation type="journal article" date="2016" name="Genome Announc.">
        <title>Complete genome sequence of the hyperthermophilic and piezophilic archaeon Thermococcus barophilus Ch5, capable of growth at the expense of hydrogenogenesis from carbon monoxide and formate.</title>
        <authorList>
            <person name="Oger P."/>
            <person name="Sokolova T.G."/>
            <person name="Kozhevnikova D.A."/>
            <person name="Taranov E.A."/>
            <person name="Vannier P."/>
            <person name="Lee H.S."/>
            <person name="Kwon K.K."/>
            <person name="Kang S.G."/>
            <person name="Lee J.H."/>
            <person name="Bonch-Osmolovskaya E.A."/>
            <person name="Lebedinsky A.V."/>
        </authorList>
    </citation>
    <scope>NUCLEOTIDE SEQUENCE [LARGE SCALE GENOMIC DNA]</scope>
    <source>
        <strain evidence="13">Ch5</strain>
    </source>
</reference>
<dbReference type="GO" id="GO:0016020">
    <property type="term" value="C:membrane"/>
    <property type="evidence" value="ECO:0007669"/>
    <property type="project" value="UniProtKB-SubCell"/>
</dbReference>
<evidence type="ECO:0000256" key="2">
    <source>
        <dbReference type="ARBA" id="ARBA00022448"/>
    </source>
</evidence>
<evidence type="ECO:0000256" key="10">
    <source>
        <dbReference type="SAM" id="Phobius"/>
    </source>
</evidence>
<keyword evidence="6" id="KW-0915">Sodium</keyword>
<dbReference type="GO" id="GO:1902600">
    <property type="term" value="P:proton transmembrane transport"/>
    <property type="evidence" value="ECO:0007669"/>
    <property type="project" value="InterPro"/>
</dbReference>
<dbReference type="InterPro" id="IPR038770">
    <property type="entry name" value="Na+/solute_symporter_sf"/>
</dbReference>
<keyword evidence="4 10" id="KW-0812">Transmembrane</keyword>
<feature type="transmembrane region" description="Helical" evidence="10">
    <location>
        <begin position="83"/>
        <end position="103"/>
    </location>
</feature>
<feature type="transmembrane region" description="Helical" evidence="10">
    <location>
        <begin position="211"/>
        <end position="227"/>
    </location>
</feature>
<feature type="domain" description="Cation/H+ exchanger transmembrane" evidence="11">
    <location>
        <begin position="11"/>
        <end position="364"/>
    </location>
</feature>
<evidence type="ECO:0000256" key="8">
    <source>
        <dbReference type="ARBA" id="ARBA00023136"/>
    </source>
</evidence>
<keyword evidence="7" id="KW-0406">Ion transport</keyword>
<feature type="transmembrane region" description="Helical" evidence="10">
    <location>
        <begin position="258"/>
        <end position="278"/>
    </location>
</feature>
<organism evidence="12 13">
    <name type="scientific">Thermococcus barophilus</name>
    <dbReference type="NCBI Taxonomy" id="55802"/>
    <lineage>
        <taxon>Archaea</taxon>
        <taxon>Methanobacteriati</taxon>
        <taxon>Methanobacteriota</taxon>
        <taxon>Thermococci</taxon>
        <taxon>Thermococcales</taxon>
        <taxon>Thermococcaceae</taxon>
        <taxon>Thermococcus</taxon>
    </lineage>
</organism>
<comment type="subcellular location">
    <subcellularLocation>
        <location evidence="1">Membrane</location>
        <topology evidence="1">Multi-pass membrane protein</topology>
    </subcellularLocation>
</comment>
<feature type="transmembrane region" description="Helical" evidence="10">
    <location>
        <begin position="290"/>
        <end position="310"/>
    </location>
</feature>
<keyword evidence="9" id="KW-0739">Sodium transport</keyword>
<dbReference type="InterPro" id="IPR006153">
    <property type="entry name" value="Cation/H_exchanger_TM"/>
</dbReference>
<dbReference type="Pfam" id="PF00999">
    <property type="entry name" value="Na_H_Exchanger"/>
    <property type="match status" value="1"/>
</dbReference>
<dbReference type="Proteomes" id="UP000066042">
    <property type="component" value="Chromosome"/>
</dbReference>
<evidence type="ECO:0000256" key="1">
    <source>
        <dbReference type="ARBA" id="ARBA00004141"/>
    </source>
</evidence>
<accession>A0A0S1XCL7</accession>
<sequence>MDVIGYVFIIIAVARILAEIFERLGYPGFLGEISAGLLLGVLLKNLPREEMALLAELGIFFLMIYAGLELTPEEIHLGGRKSLPMYVATYVVMLFLTLPFTNYRFSTDNLIVASILAVASAPIVIRFTRFFGHDFLHVALSYAVISEVGSLVILYLLINFELHHLSYMELFFEFVKDIVFLGTVLGLNYFIGIQHKVWIIRALRRLKSDEAVFGIVMILATSLALISEQIGLHFSIGAFLVGLILHSDLVGTKQYERLYTIISGVTYGIFAPIFFAWRGINFETEFSLEVVYFFVVIYLVRVLLTTVLVWEHDLKTSLARGAGIASFGVLGLLVGEIGYTYGVLSQHMYALASLASIMGIFVSATIGRIISHINNKEM</sequence>
<protein>
    <recommendedName>
        <fullName evidence="11">Cation/H+ exchanger transmembrane domain-containing protein</fullName>
    </recommendedName>
</protein>
<evidence type="ECO:0000259" key="11">
    <source>
        <dbReference type="Pfam" id="PF00999"/>
    </source>
</evidence>
<keyword evidence="3" id="KW-0050">Antiport</keyword>
<evidence type="ECO:0000256" key="5">
    <source>
        <dbReference type="ARBA" id="ARBA00022989"/>
    </source>
</evidence>
<dbReference type="GO" id="GO:0006814">
    <property type="term" value="P:sodium ion transport"/>
    <property type="evidence" value="ECO:0007669"/>
    <property type="project" value="UniProtKB-KW"/>
</dbReference>
<gene>
    <name evidence="12" type="ORF">TBCH5v1_1590</name>
</gene>
<evidence type="ECO:0000256" key="3">
    <source>
        <dbReference type="ARBA" id="ARBA00022449"/>
    </source>
</evidence>
<proteinExistence type="predicted"/>
<dbReference type="AlphaFoldDB" id="A0A0S1XCL7"/>
<feature type="transmembrane region" description="Helical" evidence="10">
    <location>
        <begin position="348"/>
        <end position="370"/>
    </location>
</feature>
<feature type="transmembrane region" description="Helical" evidence="10">
    <location>
        <begin position="109"/>
        <end position="128"/>
    </location>
</feature>
<dbReference type="PANTHER" id="PTHR43562:SF3">
    <property type="entry name" value="SODIUM ION_PROTON EXCHANGER (EUROFUNG)"/>
    <property type="match status" value="1"/>
</dbReference>
<evidence type="ECO:0000256" key="4">
    <source>
        <dbReference type="ARBA" id="ARBA00022692"/>
    </source>
</evidence>
<evidence type="ECO:0000313" key="13">
    <source>
        <dbReference type="Proteomes" id="UP000066042"/>
    </source>
</evidence>
<evidence type="ECO:0000256" key="7">
    <source>
        <dbReference type="ARBA" id="ARBA00023065"/>
    </source>
</evidence>
<evidence type="ECO:0000256" key="9">
    <source>
        <dbReference type="ARBA" id="ARBA00023201"/>
    </source>
</evidence>
<keyword evidence="2" id="KW-0813">Transport</keyword>
<dbReference type="EMBL" id="CP013050">
    <property type="protein sequence ID" value="ALM75503.1"/>
    <property type="molecule type" value="Genomic_DNA"/>
</dbReference>
<feature type="transmembrane region" description="Helical" evidence="10">
    <location>
        <begin position="233"/>
        <end position="251"/>
    </location>
</feature>
<feature type="transmembrane region" description="Helical" evidence="10">
    <location>
        <begin position="322"/>
        <end position="342"/>
    </location>
</feature>
<evidence type="ECO:0000313" key="12">
    <source>
        <dbReference type="EMBL" id="ALM75503.1"/>
    </source>
</evidence>
<evidence type="ECO:0000256" key="6">
    <source>
        <dbReference type="ARBA" id="ARBA00023053"/>
    </source>
</evidence>
<dbReference type="PATRIC" id="fig|55802.8.peg.1570"/>
<feature type="transmembrane region" description="Helical" evidence="10">
    <location>
        <begin position="178"/>
        <end position="199"/>
    </location>
</feature>
<feature type="transmembrane region" description="Helical" evidence="10">
    <location>
        <begin position="135"/>
        <end position="158"/>
    </location>
</feature>
<name>A0A0S1XCL7_THEBA</name>
<keyword evidence="5 10" id="KW-1133">Transmembrane helix</keyword>
<feature type="transmembrane region" description="Helical" evidence="10">
    <location>
        <begin position="51"/>
        <end position="71"/>
    </location>
</feature>
<dbReference type="Gene3D" id="1.20.1530.20">
    <property type="match status" value="1"/>
</dbReference>
<dbReference type="PANTHER" id="PTHR43562">
    <property type="entry name" value="NAPA-TYPE SODIUM/HYDROGEN ANTIPORTER"/>
    <property type="match status" value="1"/>
</dbReference>
<dbReference type="STRING" id="55802.TBCH5v1_1590"/>
<dbReference type="GO" id="GO:0015297">
    <property type="term" value="F:antiporter activity"/>
    <property type="evidence" value="ECO:0007669"/>
    <property type="project" value="UniProtKB-KW"/>
</dbReference>
<keyword evidence="8 10" id="KW-0472">Membrane</keyword>